<gene>
    <name evidence="5" type="ORF">AMON00008_LOCUS55411</name>
</gene>
<name>A0A7S4W9W0_9DINO</name>
<dbReference type="SUPFAM" id="SSF48403">
    <property type="entry name" value="Ankyrin repeat"/>
    <property type="match status" value="1"/>
</dbReference>
<dbReference type="SMART" id="SM00248">
    <property type="entry name" value="ANK"/>
    <property type="match status" value="3"/>
</dbReference>
<dbReference type="EMBL" id="HBNR01077826">
    <property type="protein sequence ID" value="CAE4654330.1"/>
    <property type="molecule type" value="Transcribed_RNA"/>
</dbReference>
<feature type="region of interest" description="Disordered" evidence="4">
    <location>
        <begin position="234"/>
        <end position="271"/>
    </location>
</feature>
<sequence length="271" mass="28356">MGACNASTDPVACSMAGVSELGDCRGTCADEAMIVSLACSRDDTMDVEVANGGLVFTLNPLASLSIGGGGMTQSGKVMASCKLLHAAAEGNLEGIREALAQGAELEIRTSHHIVFPIKSIEDMDQQAWQRPHDDFGTTQGLGPLQLAAKEGWPEAVRLLLSCRASPHAHDEDGLTALHFAALSGCRESCRALLEAGARPRDEDDGGRDAFACVPPDCLASRRERLAWQALLRPSGRRPSAAQPARLGSRGRAAEATAVNDDVEGVKGAEGL</sequence>
<dbReference type="Gene3D" id="1.25.40.20">
    <property type="entry name" value="Ankyrin repeat-containing domain"/>
    <property type="match status" value="1"/>
</dbReference>
<dbReference type="PROSITE" id="PS50297">
    <property type="entry name" value="ANK_REP_REGION"/>
    <property type="match status" value="1"/>
</dbReference>
<protein>
    <submittedName>
        <fullName evidence="5">Uncharacterized protein</fullName>
    </submittedName>
</protein>
<evidence type="ECO:0000313" key="5">
    <source>
        <dbReference type="EMBL" id="CAE4654330.1"/>
    </source>
</evidence>
<dbReference type="PROSITE" id="PS50088">
    <property type="entry name" value="ANK_REPEAT"/>
    <property type="match status" value="2"/>
</dbReference>
<dbReference type="InterPro" id="IPR036770">
    <property type="entry name" value="Ankyrin_rpt-contain_sf"/>
</dbReference>
<dbReference type="InterPro" id="IPR002110">
    <property type="entry name" value="Ankyrin_rpt"/>
</dbReference>
<evidence type="ECO:0000256" key="3">
    <source>
        <dbReference type="PROSITE-ProRule" id="PRU00023"/>
    </source>
</evidence>
<reference evidence="5" key="1">
    <citation type="submission" date="2021-01" db="EMBL/GenBank/DDBJ databases">
        <authorList>
            <person name="Corre E."/>
            <person name="Pelletier E."/>
            <person name="Niang G."/>
            <person name="Scheremetjew M."/>
            <person name="Finn R."/>
            <person name="Kale V."/>
            <person name="Holt S."/>
            <person name="Cochrane G."/>
            <person name="Meng A."/>
            <person name="Brown T."/>
            <person name="Cohen L."/>
        </authorList>
    </citation>
    <scope>NUCLEOTIDE SEQUENCE</scope>
    <source>
        <strain evidence="5">CCMP3105</strain>
    </source>
</reference>
<dbReference type="AlphaFoldDB" id="A0A7S4W9W0"/>
<dbReference type="PANTHER" id="PTHR24201">
    <property type="entry name" value="ANK_REP_REGION DOMAIN-CONTAINING PROTEIN"/>
    <property type="match status" value="1"/>
</dbReference>
<accession>A0A7S4W9W0</accession>
<organism evidence="5">
    <name type="scientific">Alexandrium monilatum</name>
    <dbReference type="NCBI Taxonomy" id="311494"/>
    <lineage>
        <taxon>Eukaryota</taxon>
        <taxon>Sar</taxon>
        <taxon>Alveolata</taxon>
        <taxon>Dinophyceae</taxon>
        <taxon>Gonyaulacales</taxon>
        <taxon>Pyrocystaceae</taxon>
        <taxon>Alexandrium</taxon>
    </lineage>
</organism>
<feature type="repeat" description="ANK" evidence="3">
    <location>
        <begin position="139"/>
        <end position="171"/>
    </location>
</feature>
<keyword evidence="2 3" id="KW-0040">ANK repeat</keyword>
<evidence type="ECO:0000256" key="2">
    <source>
        <dbReference type="ARBA" id="ARBA00023043"/>
    </source>
</evidence>
<dbReference type="Pfam" id="PF12796">
    <property type="entry name" value="Ank_2"/>
    <property type="match status" value="1"/>
</dbReference>
<evidence type="ECO:0000256" key="4">
    <source>
        <dbReference type="SAM" id="MobiDB-lite"/>
    </source>
</evidence>
<dbReference type="InterPro" id="IPR050776">
    <property type="entry name" value="Ank_Repeat/CDKN_Inhibitor"/>
</dbReference>
<keyword evidence="1" id="KW-0677">Repeat</keyword>
<evidence type="ECO:0000256" key="1">
    <source>
        <dbReference type="ARBA" id="ARBA00022737"/>
    </source>
</evidence>
<feature type="repeat" description="ANK" evidence="3">
    <location>
        <begin position="172"/>
        <end position="204"/>
    </location>
</feature>
<proteinExistence type="predicted"/>